<evidence type="ECO:0000256" key="8">
    <source>
        <dbReference type="ARBA" id="ARBA00022694"/>
    </source>
</evidence>
<organism evidence="17 18">
    <name type="scientific">Syntrophobacter fumaroxidans (strain DSM 10017 / MPOB)</name>
    <dbReference type="NCBI Taxonomy" id="335543"/>
    <lineage>
        <taxon>Bacteria</taxon>
        <taxon>Pseudomonadati</taxon>
        <taxon>Thermodesulfobacteriota</taxon>
        <taxon>Syntrophobacteria</taxon>
        <taxon>Syntrophobacterales</taxon>
        <taxon>Syntrophobacteraceae</taxon>
        <taxon>Syntrophobacter</taxon>
    </lineage>
</organism>
<dbReference type="Gene3D" id="2.40.50.140">
    <property type="entry name" value="Nucleic acid-binding proteins"/>
    <property type="match status" value="1"/>
</dbReference>
<sequence length="530" mass="60339">MSAELIINGSAFETRVALVENGQVAELHIERSSDRGIAGNIYKGRVVKVLPGMQAAFVDIDLEKAAFLYVSDIHHPMGDVEQLLLSTCEVEPDVEKVDSAREPGAPEFQDVLDLQRYYSSVPIEERLQEGQEILVQVAKEPIGHKGARITTHITLPGRHLVFMPTMDHVGVSRRIENEVERKRLREIMCEIKPSHCGFIVRTAAEGAEPEKLQVEVDFLVKVWQNIQRRFESASVPSLVYQELDITLRAVRDLFTKEVDRLVIDSRSEHKKITNFIETFLPALQSSIELYEGDEPIFDAYGIEMEVQRALSKKIWLKSGGYIVIEMTEALTAVDVNTGRYVGKRNLEETILKTNLEAVKEIAYQLRLRNIGGIIIIDFIDMEKESNREKVCNALKDAMHKDKSKTNILHMSELGLIEMTRKRTRESIGQVLCEPCFYCEGEGYLKSRQTVCYEILRELEREKRDLYGQNIMVLAHPEVAARFCDEDRGPLERVEETLHARIMVKGDPGFHLEQYEIAPLESEKRVGDGVS</sequence>
<accession>A0LIP4</accession>
<evidence type="ECO:0000256" key="10">
    <source>
        <dbReference type="ARBA" id="ARBA00022723"/>
    </source>
</evidence>
<evidence type="ECO:0000256" key="9">
    <source>
        <dbReference type="ARBA" id="ARBA00022722"/>
    </source>
</evidence>
<dbReference type="CDD" id="cd04453">
    <property type="entry name" value="S1_RNase_E"/>
    <property type="match status" value="1"/>
</dbReference>
<dbReference type="GO" id="GO:0004519">
    <property type="term" value="F:endonuclease activity"/>
    <property type="evidence" value="ECO:0007669"/>
    <property type="project" value="UniProtKB-KW"/>
</dbReference>
<dbReference type="AlphaFoldDB" id="A0LIP4"/>
<dbReference type="InterPro" id="IPR019307">
    <property type="entry name" value="RNA-bd_AU-1/RNase_E/G"/>
</dbReference>
<evidence type="ECO:0000256" key="6">
    <source>
        <dbReference type="ARBA" id="ARBA00022552"/>
    </source>
</evidence>
<evidence type="ECO:0000256" key="1">
    <source>
        <dbReference type="ARBA" id="ARBA00001946"/>
    </source>
</evidence>
<dbReference type="FunCoup" id="A0LIP4">
    <property type="interactions" value="360"/>
</dbReference>
<evidence type="ECO:0000256" key="13">
    <source>
        <dbReference type="ARBA" id="ARBA00022801"/>
    </source>
</evidence>
<evidence type="ECO:0000256" key="4">
    <source>
        <dbReference type="ARBA" id="ARBA00017719"/>
    </source>
</evidence>
<proteinExistence type="inferred from homology"/>
<dbReference type="eggNOG" id="COG1530">
    <property type="taxonomic scope" value="Bacteria"/>
</dbReference>
<dbReference type="GO" id="GO:0019843">
    <property type="term" value="F:rRNA binding"/>
    <property type="evidence" value="ECO:0007669"/>
    <property type="project" value="UniProtKB-KW"/>
</dbReference>
<keyword evidence="9" id="KW-0540">Nuclease</keyword>
<evidence type="ECO:0000313" key="17">
    <source>
        <dbReference type="EMBL" id="ABK17296.1"/>
    </source>
</evidence>
<dbReference type="KEGG" id="sfu:Sfum_1609"/>
<dbReference type="RefSeq" id="WP_011698466.1">
    <property type="nucleotide sequence ID" value="NC_008554.1"/>
</dbReference>
<dbReference type="STRING" id="335543.Sfum_1609"/>
<dbReference type="GO" id="GO:0006364">
    <property type="term" value="P:rRNA processing"/>
    <property type="evidence" value="ECO:0007669"/>
    <property type="project" value="UniProtKB-KW"/>
</dbReference>
<dbReference type="SMART" id="SM00316">
    <property type="entry name" value="S1"/>
    <property type="match status" value="1"/>
</dbReference>
<dbReference type="HOGENOM" id="CLU_003468_5_3_7"/>
<dbReference type="InParanoid" id="A0LIP4"/>
<keyword evidence="11" id="KW-0699">rRNA-binding</keyword>
<evidence type="ECO:0000256" key="11">
    <source>
        <dbReference type="ARBA" id="ARBA00022730"/>
    </source>
</evidence>
<dbReference type="OrthoDB" id="9804278at2"/>
<comment type="similarity">
    <text evidence="3">Belongs to the RNase E/G family. RNase G subfamily.</text>
</comment>
<gene>
    <name evidence="17" type="ordered locus">Sfum_1609</name>
</gene>
<dbReference type="GO" id="GO:0016787">
    <property type="term" value="F:hydrolase activity"/>
    <property type="evidence" value="ECO:0007669"/>
    <property type="project" value="UniProtKB-KW"/>
</dbReference>
<dbReference type="GO" id="GO:0008033">
    <property type="term" value="P:tRNA processing"/>
    <property type="evidence" value="ECO:0007669"/>
    <property type="project" value="UniProtKB-KW"/>
</dbReference>
<name>A0LIP4_SYNFM</name>
<keyword evidence="6" id="KW-0698">rRNA processing</keyword>
<reference evidence="17 18" key="1">
    <citation type="submission" date="2006-10" db="EMBL/GenBank/DDBJ databases">
        <title>Complete sequence of Syntrophobacter fumaroxidans MPOB.</title>
        <authorList>
            <consortium name="US DOE Joint Genome Institute"/>
            <person name="Copeland A."/>
            <person name="Lucas S."/>
            <person name="Lapidus A."/>
            <person name="Barry K."/>
            <person name="Detter J.C."/>
            <person name="Glavina del Rio T."/>
            <person name="Hammon N."/>
            <person name="Israni S."/>
            <person name="Pitluck S."/>
            <person name="Goltsman E.G."/>
            <person name="Martinez M."/>
            <person name="Schmutz J."/>
            <person name="Larimer F."/>
            <person name="Land M."/>
            <person name="Hauser L."/>
            <person name="Kyrpides N."/>
            <person name="Kim E."/>
            <person name="Boone D.R."/>
            <person name="Brockman F."/>
            <person name="Culley D."/>
            <person name="Ferry J."/>
            <person name="Gunsalus R."/>
            <person name="McInerney M.J."/>
            <person name="Morrison M."/>
            <person name="Plugge C."/>
            <person name="Rohlin L."/>
            <person name="Scholten J."/>
            <person name="Sieber J."/>
            <person name="Stams A.J.M."/>
            <person name="Worm P."/>
            <person name="Henstra A.M."/>
            <person name="Richardson P."/>
        </authorList>
    </citation>
    <scope>NUCLEOTIDE SEQUENCE [LARGE SCALE GENOMIC DNA]</scope>
    <source>
        <strain evidence="18">DSM 10017 / MPOB</strain>
    </source>
</reference>
<comment type="cofactor">
    <cofactor evidence="1">
        <name>Mg(2+)</name>
        <dbReference type="ChEBI" id="CHEBI:18420"/>
    </cofactor>
</comment>
<dbReference type="InterPro" id="IPR012340">
    <property type="entry name" value="NA-bd_OB-fold"/>
</dbReference>
<dbReference type="Pfam" id="PF20833">
    <property type="entry name" value="RNase_E_G_Thio"/>
    <property type="match status" value="1"/>
</dbReference>
<dbReference type="InterPro" id="IPR048583">
    <property type="entry name" value="RNase_E_G_thioredoxin-like"/>
</dbReference>
<evidence type="ECO:0000256" key="14">
    <source>
        <dbReference type="ARBA" id="ARBA00022842"/>
    </source>
</evidence>
<evidence type="ECO:0000256" key="12">
    <source>
        <dbReference type="ARBA" id="ARBA00022759"/>
    </source>
</evidence>
<dbReference type="Proteomes" id="UP000001784">
    <property type="component" value="Chromosome"/>
</dbReference>
<dbReference type="GO" id="GO:0004540">
    <property type="term" value="F:RNA nuclease activity"/>
    <property type="evidence" value="ECO:0007669"/>
    <property type="project" value="InterPro"/>
</dbReference>
<dbReference type="EMBL" id="CP000478">
    <property type="protein sequence ID" value="ABK17296.1"/>
    <property type="molecule type" value="Genomic_DNA"/>
</dbReference>
<evidence type="ECO:0000313" key="18">
    <source>
        <dbReference type="Proteomes" id="UP000001784"/>
    </source>
</evidence>
<dbReference type="GO" id="GO:0046872">
    <property type="term" value="F:metal ion binding"/>
    <property type="evidence" value="ECO:0007669"/>
    <property type="project" value="UniProtKB-KW"/>
</dbReference>
<dbReference type="NCBIfam" id="TIGR00757">
    <property type="entry name" value="RNaseEG"/>
    <property type="match status" value="1"/>
</dbReference>
<keyword evidence="15" id="KW-0694">RNA-binding</keyword>
<comment type="subcellular location">
    <subcellularLocation>
        <location evidence="2">Cytoplasm</location>
    </subcellularLocation>
</comment>
<feature type="domain" description="S1 motif" evidence="16">
    <location>
        <begin position="37"/>
        <end position="152"/>
    </location>
</feature>
<evidence type="ECO:0000256" key="5">
    <source>
        <dbReference type="ARBA" id="ARBA00022490"/>
    </source>
</evidence>
<dbReference type="PANTHER" id="PTHR30001">
    <property type="entry name" value="RIBONUCLEASE"/>
    <property type="match status" value="1"/>
</dbReference>
<keyword evidence="14" id="KW-0460">Magnesium</keyword>
<dbReference type="InterPro" id="IPR003029">
    <property type="entry name" value="S1_domain"/>
</dbReference>
<dbReference type="InterPro" id="IPR004659">
    <property type="entry name" value="RNase_E/G"/>
</dbReference>
<keyword evidence="12" id="KW-0255">Endonuclease</keyword>
<evidence type="ECO:0000256" key="15">
    <source>
        <dbReference type="ARBA" id="ARBA00022884"/>
    </source>
</evidence>
<keyword evidence="18" id="KW-1185">Reference proteome</keyword>
<dbReference type="GO" id="GO:0005737">
    <property type="term" value="C:cytoplasm"/>
    <property type="evidence" value="ECO:0007669"/>
    <property type="project" value="UniProtKB-SubCell"/>
</dbReference>
<dbReference type="GO" id="GO:0000049">
    <property type="term" value="F:tRNA binding"/>
    <property type="evidence" value="ECO:0007669"/>
    <property type="project" value="UniProtKB-KW"/>
</dbReference>
<keyword evidence="8" id="KW-0819">tRNA processing</keyword>
<evidence type="ECO:0000256" key="7">
    <source>
        <dbReference type="ARBA" id="ARBA00022555"/>
    </source>
</evidence>
<keyword evidence="7" id="KW-0820">tRNA-binding</keyword>
<dbReference type="Pfam" id="PF10150">
    <property type="entry name" value="RNase_E_G"/>
    <property type="match status" value="1"/>
</dbReference>
<keyword evidence="13 17" id="KW-0378">Hydrolase</keyword>
<evidence type="ECO:0000256" key="3">
    <source>
        <dbReference type="ARBA" id="ARBA00005663"/>
    </source>
</evidence>
<evidence type="ECO:0000256" key="2">
    <source>
        <dbReference type="ARBA" id="ARBA00004496"/>
    </source>
</evidence>
<dbReference type="SUPFAM" id="SSF50249">
    <property type="entry name" value="Nucleic acid-binding proteins"/>
    <property type="match status" value="1"/>
</dbReference>
<keyword evidence="10" id="KW-0479">Metal-binding</keyword>
<dbReference type="PANTHER" id="PTHR30001:SF0">
    <property type="entry name" value="RIBONUCLEASE G"/>
    <property type="match status" value="1"/>
</dbReference>
<protein>
    <recommendedName>
        <fullName evidence="4">Ribonuclease G</fullName>
    </recommendedName>
</protein>
<keyword evidence="5" id="KW-0963">Cytoplasm</keyword>
<evidence type="ECO:0000259" key="16">
    <source>
        <dbReference type="SMART" id="SM00316"/>
    </source>
</evidence>
<dbReference type="Gene3D" id="3.40.1260.20">
    <property type="entry name" value="Ribonuclease E, catalytic domain"/>
    <property type="match status" value="1"/>
</dbReference>